<protein>
    <submittedName>
        <fullName evidence="1">Uncharacterized protein</fullName>
    </submittedName>
</protein>
<organism evidence="1">
    <name type="scientific">viral metagenome</name>
    <dbReference type="NCBI Taxonomy" id="1070528"/>
    <lineage>
        <taxon>unclassified sequences</taxon>
        <taxon>metagenomes</taxon>
        <taxon>organismal metagenomes</taxon>
    </lineage>
</organism>
<dbReference type="AlphaFoldDB" id="A0A6C0H2Q1"/>
<dbReference type="EMBL" id="MN739849">
    <property type="protein sequence ID" value="QHT74323.1"/>
    <property type="molecule type" value="Genomic_DNA"/>
</dbReference>
<evidence type="ECO:0000313" key="1">
    <source>
        <dbReference type="EMBL" id="QHT74323.1"/>
    </source>
</evidence>
<name>A0A6C0H2Q1_9ZZZZ</name>
<reference evidence="1" key="1">
    <citation type="journal article" date="2020" name="Nature">
        <title>Giant virus diversity and host interactions through global metagenomics.</title>
        <authorList>
            <person name="Schulz F."/>
            <person name="Roux S."/>
            <person name="Paez-Espino D."/>
            <person name="Jungbluth S."/>
            <person name="Walsh D.A."/>
            <person name="Denef V.J."/>
            <person name="McMahon K.D."/>
            <person name="Konstantinidis K.T."/>
            <person name="Eloe-Fadrosh E.A."/>
            <person name="Kyrpides N.C."/>
            <person name="Woyke T."/>
        </authorList>
    </citation>
    <scope>NUCLEOTIDE SEQUENCE</scope>
    <source>
        <strain evidence="1">GVMAG-M-3300023179-59</strain>
    </source>
</reference>
<accession>A0A6C0H2Q1</accession>
<sequence length="40" mass="5021">MSDEPIVFVFRKFIWQKIDVILYIYLFIKLKIKSRLFIQK</sequence>
<proteinExistence type="predicted"/>